<feature type="non-terminal residue" evidence="1">
    <location>
        <position position="1"/>
    </location>
</feature>
<protein>
    <submittedName>
        <fullName evidence="1">Uncharacterized protein</fullName>
    </submittedName>
</protein>
<gene>
    <name evidence="1" type="primary">BX000999.2</name>
</gene>
<dbReference type="EMBL" id="HADW01008436">
    <property type="protein sequence ID" value="SBP09836.1"/>
    <property type="molecule type" value="Transcribed_RNA"/>
</dbReference>
<reference evidence="1" key="1">
    <citation type="submission" date="2016-05" db="EMBL/GenBank/DDBJ databases">
        <authorList>
            <person name="Lavstsen T."/>
            <person name="Jespersen J.S."/>
        </authorList>
    </citation>
    <scope>NUCLEOTIDE SEQUENCE</scope>
    <source>
        <tissue evidence="1">Brain</tissue>
    </source>
</reference>
<name>A0A1A7WVX6_9TELE</name>
<organism evidence="1">
    <name type="scientific">Iconisemion striatum</name>
    <dbReference type="NCBI Taxonomy" id="60296"/>
    <lineage>
        <taxon>Eukaryota</taxon>
        <taxon>Metazoa</taxon>
        <taxon>Chordata</taxon>
        <taxon>Craniata</taxon>
        <taxon>Vertebrata</taxon>
        <taxon>Euteleostomi</taxon>
        <taxon>Actinopterygii</taxon>
        <taxon>Neopterygii</taxon>
        <taxon>Teleostei</taxon>
        <taxon>Neoteleostei</taxon>
        <taxon>Acanthomorphata</taxon>
        <taxon>Ovalentaria</taxon>
        <taxon>Atherinomorphae</taxon>
        <taxon>Cyprinodontiformes</taxon>
        <taxon>Nothobranchiidae</taxon>
        <taxon>Iconisemion</taxon>
    </lineage>
</organism>
<sequence>SDEMVCGTFFSGDLFWHQGIVELKHPSIFQNKSPEHAQPQNPRSSYLVKLKLINTLQMLITSKWSILMFYMKRIVNVLLFWFCSQAQQPFIRWDKTQKHLKSLLLQDNKRSEGEILQQTLRTSVFRYKNIFMKLYQRVFC</sequence>
<dbReference type="AlphaFoldDB" id="A0A1A7WVX6"/>
<evidence type="ECO:0000313" key="1">
    <source>
        <dbReference type="EMBL" id="SBP09836.1"/>
    </source>
</evidence>
<feature type="non-terminal residue" evidence="1">
    <location>
        <position position="140"/>
    </location>
</feature>
<reference evidence="1" key="2">
    <citation type="submission" date="2016-06" db="EMBL/GenBank/DDBJ databases">
        <title>The genome of a short-lived fish provides insights into sex chromosome evolution and the genetic control of aging.</title>
        <authorList>
            <person name="Reichwald K."/>
            <person name="Felder M."/>
            <person name="Petzold A."/>
            <person name="Koch P."/>
            <person name="Groth M."/>
            <person name="Platzer M."/>
        </authorList>
    </citation>
    <scope>NUCLEOTIDE SEQUENCE</scope>
    <source>
        <tissue evidence="1">Brain</tissue>
    </source>
</reference>
<accession>A0A1A7WVX6</accession>
<proteinExistence type="predicted"/>